<accession>A0A0K2V5S0</accession>
<dbReference type="AlphaFoldDB" id="A0A0K2V5S0"/>
<name>A0A0K2V5S0_LEPSM</name>
<proteinExistence type="predicted"/>
<dbReference type="EMBL" id="HACA01028463">
    <property type="protein sequence ID" value="CDW45824.1"/>
    <property type="molecule type" value="Transcribed_RNA"/>
</dbReference>
<reference evidence="1" key="1">
    <citation type="submission" date="2014-05" db="EMBL/GenBank/DDBJ databases">
        <authorList>
            <person name="Chronopoulou M."/>
        </authorList>
    </citation>
    <scope>NUCLEOTIDE SEQUENCE</scope>
    <source>
        <tissue evidence="1">Whole organism</tissue>
    </source>
</reference>
<sequence length="52" mass="6160">MQQLFELNFSDFWIHDLWPPSSPDINPLDYCYVERRACSIPHPYIGMLQTSS</sequence>
<evidence type="ECO:0000313" key="1">
    <source>
        <dbReference type="EMBL" id="CDW45824.1"/>
    </source>
</evidence>
<organism evidence="1">
    <name type="scientific">Lepeophtheirus salmonis</name>
    <name type="common">Salmon louse</name>
    <name type="synonym">Caligus salmonis</name>
    <dbReference type="NCBI Taxonomy" id="72036"/>
    <lineage>
        <taxon>Eukaryota</taxon>
        <taxon>Metazoa</taxon>
        <taxon>Ecdysozoa</taxon>
        <taxon>Arthropoda</taxon>
        <taxon>Crustacea</taxon>
        <taxon>Multicrustacea</taxon>
        <taxon>Hexanauplia</taxon>
        <taxon>Copepoda</taxon>
        <taxon>Siphonostomatoida</taxon>
        <taxon>Caligidae</taxon>
        <taxon>Lepeophtheirus</taxon>
    </lineage>
</organism>
<protein>
    <submittedName>
        <fullName evidence="1">Putative LOC100213065 [Hydra vulgaris]</fullName>
    </submittedName>
</protein>